<dbReference type="PANTHER" id="PTHR35360:SF2">
    <property type="entry name" value="OS01G0324125 PROTEIN"/>
    <property type="match status" value="1"/>
</dbReference>
<dbReference type="AlphaFoldDB" id="M8AVX0"/>
<reference evidence="1" key="1">
    <citation type="submission" date="2015-06" db="UniProtKB">
        <authorList>
            <consortium name="EnsemblPlants"/>
        </authorList>
    </citation>
    <scope>IDENTIFICATION</scope>
</reference>
<protein>
    <submittedName>
        <fullName evidence="1">Uncharacterized protein</fullName>
    </submittedName>
</protein>
<proteinExistence type="predicted"/>
<dbReference type="EnsemblPlants" id="EMT05574">
    <property type="protein sequence ID" value="EMT05574"/>
    <property type="gene ID" value="F775_04236"/>
</dbReference>
<evidence type="ECO:0000313" key="1">
    <source>
        <dbReference type="EnsemblPlants" id="EMT05574"/>
    </source>
</evidence>
<organism evidence="1">
    <name type="scientific">Aegilops tauschii</name>
    <name type="common">Tausch's goatgrass</name>
    <name type="synonym">Aegilops squarrosa</name>
    <dbReference type="NCBI Taxonomy" id="37682"/>
    <lineage>
        <taxon>Eukaryota</taxon>
        <taxon>Viridiplantae</taxon>
        <taxon>Streptophyta</taxon>
        <taxon>Embryophyta</taxon>
        <taxon>Tracheophyta</taxon>
        <taxon>Spermatophyta</taxon>
        <taxon>Magnoliopsida</taxon>
        <taxon>Liliopsida</taxon>
        <taxon>Poales</taxon>
        <taxon>Poaceae</taxon>
        <taxon>BOP clade</taxon>
        <taxon>Pooideae</taxon>
        <taxon>Triticodae</taxon>
        <taxon>Triticeae</taxon>
        <taxon>Triticinae</taxon>
        <taxon>Aegilops</taxon>
    </lineage>
</organism>
<accession>M8AVX0</accession>
<sequence length="436" mass="49673">MAPNRYCQLHVFAEKVLVENCHLIVVTLLFISRHMLPAQEYGLRRRRAGEEAKAGFSCGGYEWVLDSRHAHAPAAAGEVPPHHTELSATIGHNAIRKEASSRHELMLEFVSDGAEGKGSSEKILLRTPDIFIARARNGTILTRMKVVFEAGARFWAQRLSEWYYRQFLGRGRRGPPASWSWFSVMGKPLINDDAELLSCIWFMMCTIVCGSCSIASSSMCVEAQHRLEFERVHGHGKFTFAAKHPTALKKKCRRRQVWDPDDGAWFGDVLDTIKHSAGVPTTKVPNDISLPLDSYDIHIPAGPLGGKLRPLDLAWMIYKHGPVLGSLLLDDDYDSSYLYLGVLRHVIKGDKTWDDYDGHGVVCFEYEFKGGDMLLRVMDNHEEDGPLKWIKFSAFHEFVQLHVKPIDPKLLRRNSKWRSDLFDPFEYIANKLYYLR</sequence>
<name>M8AVX0_AEGTA</name>
<dbReference type="PANTHER" id="PTHR35360">
    <property type="entry name" value="OS01G0324125 PROTEIN-RELATED"/>
    <property type="match status" value="1"/>
</dbReference>